<accession>A0A0A9B774</accession>
<evidence type="ECO:0000313" key="1">
    <source>
        <dbReference type="EMBL" id="JAD58003.1"/>
    </source>
</evidence>
<organism evidence="1">
    <name type="scientific">Arundo donax</name>
    <name type="common">Giant reed</name>
    <name type="synonym">Donax arundinaceus</name>
    <dbReference type="NCBI Taxonomy" id="35708"/>
    <lineage>
        <taxon>Eukaryota</taxon>
        <taxon>Viridiplantae</taxon>
        <taxon>Streptophyta</taxon>
        <taxon>Embryophyta</taxon>
        <taxon>Tracheophyta</taxon>
        <taxon>Spermatophyta</taxon>
        <taxon>Magnoliopsida</taxon>
        <taxon>Liliopsida</taxon>
        <taxon>Poales</taxon>
        <taxon>Poaceae</taxon>
        <taxon>PACMAD clade</taxon>
        <taxon>Arundinoideae</taxon>
        <taxon>Arundineae</taxon>
        <taxon>Arundo</taxon>
    </lineage>
</organism>
<dbReference type="EMBL" id="GBRH01239892">
    <property type="protein sequence ID" value="JAD58003.1"/>
    <property type="molecule type" value="Transcribed_RNA"/>
</dbReference>
<dbReference type="AlphaFoldDB" id="A0A0A9B774"/>
<sequence length="32" mass="3666">MQCCKKLSQHNIIMHSSWKINHGCPSLCHTSL</sequence>
<reference evidence="1" key="2">
    <citation type="journal article" date="2015" name="Data Brief">
        <title>Shoot transcriptome of the giant reed, Arundo donax.</title>
        <authorList>
            <person name="Barrero R.A."/>
            <person name="Guerrero F.D."/>
            <person name="Moolhuijzen P."/>
            <person name="Goolsby J.A."/>
            <person name="Tidwell J."/>
            <person name="Bellgard S.E."/>
            <person name="Bellgard M.I."/>
        </authorList>
    </citation>
    <scope>NUCLEOTIDE SEQUENCE</scope>
    <source>
        <tissue evidence="1">Shoot tissue taken approximately 20 cm above the soil surface</tissue>
    </source>
</reference>
<proteinExistence type="predicted"/>
<reference evidence="1" key="1">
    <citation type="submission" date="2014-09" db="EMBL/GenBank/DDBJ databases">
        <authorList>
            <person name="Magalhaes I.L.F."/>
            <person name="Oliveira U."/>
            <person name="Santos F.R."/>
            <person name="Vidigal T.H.D.A."/>
            <person name="Brescovit A.D."/>
            <person name="Santos A.J."/>
        </authorList>
    </citation>
    <scope>NUCLEOTIDE SEQUENCE</scope>
    <source>
        <tissue evidence="1">Shoot tissue taken approximately 20 cm above the soil surface</tissue>
    </source>
</reference>
<name>A0A0A9B774_ARUDO</name>
<protein>
    <submittedName>
        <fullName evidence="1">Uncharacterized protein</fullName>
    </submittedName>
</protein>